<gene>
    <name evidence="4" type="ORF">FOZ61_009914</name>
</gene>
<evidence type="ECO:0000259" key="3">
    <source>
        <dbReference type="PROSITE" id="PS51156"/>
    </source>
</evidence>
<dbReference type="SUPFAM" id="SSF57903">
    <property type="entry name" value="FYVE/PHD zinc finger"/>
    <property type="match status" value="1"/>
</dbReference>
<dbReference type="EMBL" id="JABAHT010000076">
    <property type="protein sequence ID" value="KAF4666335.1"/>
    <property type="molecule type" value="Genomic_DNA"/>
</dbReference>
<evidence type="ECO:0000313" key="5">
    <source>
        <dbReference type="Proteomes" id="UP000570595"/>
    </source>
</evidence>
<reference evidence="4 5" key="1">
    <citation type="submission" date="2020-04" db="EMBL/GenBank/DDBJ databases">
        <title>Perkinsus olseni comparative genomics.</title>
        <authorList>
            <person name="Bogema D.R."/>
        </authorList>
    </citation>
    <scope>NUCLEOTIDE SEQUENCE [LARGE SCALE GENOMIC DNA]</scope>
    <source>
        <strain evidence="4">ATCC PRA-179</strain>
    </source>
</reference>
<sequence length="290" mass="31969">MRRRRTLAVTGERKRRRSERNNLSDDPVSNGCITPGAVRTAAGCPTSSDGETREQREELAPGARCPTCDRVYHVECGDLRPNGLETREALGIRGVSYSCGRCRKRRQEAYRLATTGNKSVPVGPDYQAPNIPKLWCQPTGGWKRGHPAARPKCVWNPKLAEANGLTTDDIDEFLEAAESDWPAQAIVHTEGSAGPPRLMDDINGGSRRSSRLRSPRGEVSVEYRAPFSADMALGVLHLAKYDCDKALQLLSCPEFYTPSEGGDDERPPRQSIMAAKLSLPTKPYVEKDAY</sequence>
<feature type="domain" description="ELM2" evidence="3">
    <location>
        <begin position="118"/>
        <end position="254"/>
    </location>
</feature>
<dbReference type="Pfam" id="PF01448">
    <property type="entry name" value="ELM2"/>
    <property type="match status" value="1"/>
</dbReference>
<feature type="region of interest" description="Disordered" evidence="2">
    <location>
        <begin position="39"/>
        <end position="58"/>
    </location>
</feature>
<dbReference type="Gene3D" id="4.10.1240.50">
    <property type="match status" value="1"/>
</dbReference>
<name>A0A7J6M4E0_PEROL</name>
<proteinExistence type="predicted"/>
<comment type="caution">
    <text evidence="4">The sequence shown here is derived from an EMBL/GenBank/DDBJ whole genome shotgun (WGS) entry which is preliminary data.</text>
</comment>
<keyword evidence="1" id="KW-0539">Nucleus</keyword>
<evidence type="ECO:0000256" key="2">
    <source>
        <dbReference type="SAM" id="MobiDB-lite"/>
    </source>
</evidence>
<dbReference type="OrthoDB" id="5876363at2759"/>
<evidence type="ECO:0000313" key="4">
    <source>
        <dbReference type="EMBL" id="KAF4666335.1"/>
    </source>
</evidence>
<dbReference type="InterPro" id="IPR000949">
    <property type="entry name" value="ELM2_dom"/>
</dbReference>
<dbReference type="InterPro" id="IPR011011">
    <property type="entry name" value="Znf_FYVE_PHD"/>
</dbReference>
<feature type="region of interest" description="Disordered" evidence="2">
    <location>
        <begin position="1"/>
        <end position="32"/>
    </location>
</feature>
<dbReference type="Proteomes" id="UP000570595">
    <property type="component" value="Unassembled WGS sequence"/>
</dbReference>
<feature type="region of interest" description="Disordered" evidence="2">
    <location>
        <begin position="188"/>
        <end position="217"/>
    </location>
</feature>
<organism evidence="4 5">
    <name type="scientific">Perkinsus olseni</name>
    <name type="common">Perkinsus atlanticus</name>
    <dbReference type="NCBI Taxonomy" id="32597"/>
    <lineage>
        <taxon>Eukaryota</taxon>
        <taxon>Sar</taxon>
        <taxon>Alveolata</taxon>
        <taxon>Perkinsozoa</taxon>
        <taxon>Perkinsea</taxon>
        <taxon>Perkinsida</taxon>
        <taxon>Perkinsidae</taxon>
        <taxon>Perkinsus</taxon>
    </lineage>
</organism>
<protein>
    <recommendedName>
        <fullName evidence="3">ELM2 domain-containing protein</fullName>
    </recommendedName>
</protein>
<dbReference type="PROSITE" id="PS51156">
    <property type="entry name" value="ELM2"/>
    <property type="match status" value="1"/>
</dbReference>
<dbReference type="AlphaFoldDB" id="A0A7J6M4E0"/>
<evidence type="ECO:0000256" key="1">
    <source>
        <dbReference type="ARBA" id="ARBA00023242"/>
    </source>
</evidence>
<accession>A0A7J6M4E0</accession>